<keyword evidence="3" id="KW-0479">Metal-binding</keyword>
<organism evidence="9 10">
    <name type="scientific">Sphingomonas natans</name>
    <dbReference type="NCBI Taxonomy" id="3063330"/>
    <lineage>
        <taxon>Bacteria</taxon>
        <taxon>Pseudomonadati</taxon>
        <taxon>Pseudomonadota</taxon>
        <taxon>Alphaproteobacteria</taxon>
        <taxon>Sphingomonadales</taxon>
        <taxon>Sphingomonadaceae</taxon>
        <taxon>Sphingomonas</taxon>
    </lineage>
</organism>
<dbReference type="InterPro" id="IPR013482">
    <property type="entry name" value="Molybde_CF_guanTrfase"/>
</dbReference>
<dbReference type="CDD" id="cd02503">
    <property type="entry name" value="MobA"/>
    <property type="match status" value="1"/>
</dbReference>
<keyword evidence="7" id="KW-0501">Molybdenum cofactor biosynthesis</keyword>
<dbReference type="GO" id="GO:0061603">
    <property type="term" value="F:molybdenum cofactor guanylyltransferase activity"/>
    <property type="evidence" value="ECO:0007669"/>
    <property type="project" value="UniProtKB-EC"/>
</dbReference>
<keyword evidence="1" id="KW-0963">Cytoplasm</keyword>
<evidence type="ECO:0000313" key="10">
    <source>
        <dbReference type="Proteomes" id="UP001169764"/>
    </source>
</evidence>
<protein>
    <submittedName>
        <fullName evidence="9">Molybdenum cofactor guanylyltransferase</fullName>
        <ecNumber evidence="9">2.7.7.77</ecNumber>
    </submittedName>
</protein>
<sequence>MILGAVLAGGRSSRFGTDKALALWRGRPLIEHVVAALQSVSQTIVICGRAHGSAAAIPDRPMPDLGPLGGLNAALHHARAHGFDRVVTAPCDTPLLDEGLLDLILSSAGDAWLADMPVIGIWRSEHAAALDAHLQGGGDRSMRRWARLIDARPLAYAAPFNINRPADLEMLDGR</sequence>
<feature type="domain" description="MobA-like NTP transferase" evidence="8">
    <location>
        <begin position="4"/>
        <end position="144"/>
    </location>
</feature>
<name>A0ABT8YED7_9SPHN</name>
<accession>A0ABT8YED7</accession>
<dbReference type="RefSeq" id="WP_303546518.1">
    <property type="nucleotide sequence ID" value="NZ_JAUOTP010000012.1"/>
</dbReference>
<reference evidence="9" key="1">
    <citation type="submission" date="2023-07" db="EMBL/GenBank/DDBJ databases">
        <authorList>
            <person name="Kim M."/>
        </authorList>
    </citation>
    <scope>NUCLEOTIDE SEQUENCE</scope>
    <source>
        <strain evidence="9">BIUV-7</strain>
    </source>
</reference>
<comment type="caution">
    <text evidence="9">The sequence shown here is derived from an EMBL/GenBank/DDBJ whole genome shotgun (WGS) entry which is preliminary data.</text>
</comment>
<keyword evidence="9" id="KW-0548">Nucleotidyltransferase</keyword>
<dbReference type="PANTHER" id="PTHR19136">
    <property type="entry name" value="MOLYBDENUM COFACTOR GUANYLYLTRANSFERASE"/>
    <property type="match status" value="1"/>
</dbReference>
<evidence type="ECO:0000256" key="6">
    <source>
        <dbReference type="ARBA" id="ARBA00023134"/>
    </source>
</evidence>
<dbReference type="PANTHER" id="PTHR19136:SF81">
    <property type="entry name" value="MOLYBDENUM COFACTOR GUANYLYLTRANSFERASE"/>
    <property type="match status" value="1"/>
</dbReference>
<keyword evidence="5" id="KW-0460">Magnesium</keyword>
<dbReference type="Pfam" id="PF12804">
    <property type="entry name" value="NTP_transf_3"/>
    <property type="match status" value="1"/>
</dbReference>
<dbReference type="EMBL" id="JAUOTP010000012">
    <property type="protein sequence ID" value="MDO6416722.1"/>
    <property type="molecule type" value="Genomic_DNA"/>
</dbReference>
<dbReference type="SUPFAM" id="SSF53448">
    <property type="entry name" value="Nucleotide-diphospho-sugar transferases"/>
    <property type="match status" value="1"/>
</dbReference>
<dbReference type="Proteomes" id="UP001169764">
    <property type="component" value="Unassembled WGS sequence"/>
</dbReference>
<evidence type="ECO:0000259" key="8">
    <source>
        <dbReference type="Pfam" id="PF12804"/>
    </source>
</evidence>
<dbReference type="InterPro" id="IPR029044">
    <property type="entry name" value="Nucleotide-diphossugar_trans"/>
</dbReference>
<evidence type="ECO:0000256" key="7">
    <source>
        <dbReference type="ARBA" id="ARBA00023150"/>
    </source>
</evidence>
<evidence type="ECO:0000256" key="1">
    <source>
        <dbReference type="ARBA" id="ARBA00022490"/>
    </source>
</evidence>
<keyword evidence="4" id="KW-0547">Nucleotide-binding</keyword>
<dbReference type="EC" id="2.7.7.77" evidence="9"/>
<evidence type="ECO:0000256" key="4">
    <source>
        <dbReference type="ARBA" id="ARBA00022741"/>
    </source>
</evidence>
<keyword evidence="6" id="KW-0342">GTP-binding</keyword>
<dbReference type="Gene3D" id="3.90.550.10">
    <property type="entry name" value="Spore Coat Polysaccharide Biosynthesis Protein SpsA, Chain A"/>
    <property type="match status" value="1"/>
</dbReference>
<evidence type="ECO:0000256" key="2">
    <source>
        <dbReference type="ARBA" id="ARBA00022679"/>
    </source>
</evidence>
<keyword evidence="10" id="KW-1185">Reference proteome</keyword>
<evidence type="ECO:0000256" key="3">
    <source>
        <dbReference type="ARBA" id="ARBA00022723"/>
    </source>
</evidence>
<gene>
    <name evidence="9" type="ORF">Q4F19_20220</name>
</gene>
<proteinExistence type="predicted"/>
<dbReference type="InterPro" id="IPR025877">
    <property type="entry name" value="MobA-like_NTP_Trfase"/>
</dbReference>
<evidence type="ECO:0000256" key="5">
    <source>
        <dbReference type="ARBA" id="ARBA00022842"/>
    </source>
</evidence>
<evidence type="ECO:0000313" key="9">
    <source>
        <dbReference type="EMBL" id="MDO6416722.1"/>
    </source>
</evidence>
<keyword evidence="2 9" id="KW-0808">Transferase</keyword>